<feature type="compositionally biased region" description="Basic residues" evidence="3">
    <location>
        <begin position="303"/>
        <end position="315"/>
    </location>
</feature>
<reference evidence="4" key="1">
    <citation type="submission" date="2021-03" db="EMBL/GenBank/DDBJ databases">
        <title>Microbacterium sp. nov., a novel actinobacterium isolated from cow dung.</title>
        <authorList>
            <person name="Zhang L."/>
        </authorList>
    </citation>
    <scope>NUCLEOTIDE SEQUENCE</scope>
    <source>
        <strain evidence="4">NEAU-LLB</strain>
    </source>
</reference>
<dbReference type="PRINTS" id="PR00080">
    <property type="entry name" value="SDRFAMILY"/>
</dbReference>
<dbReference type="PANTHER" id="PTHR42879">
    <property type="entry name" value="3-OXOACYL-(ACYL-CARRIER-PROTEIN) REDUCTASE"/>
    <property type="match status" value="1"/>
</dbReference>
<sequence length="611" mass="64666">MPPDVSADRCLGADPARCAALRAGSRPGRRVGRSRASRRRARADLAPRDLGRLAAGRRARGQPARHARAHPDGQRAVGRGVYGLGLAGGVLALGRGGDRRVLDPSLRLGGTRVRGGAGRAGARPGDGLRRGGGAEEAAARRAEGHGPALRGEHHVLPGGDLLDRVPDRGPGHGEGPAPHPDRNRPREPLRGDPSRRTSGGRRRPQARLPRRRAARRNVGLLGLPSARYQGGWSDPPGPDRRTRDPRADVRLAAGRDGGDVPDPHALLGHLDLVPGDVDLRRIARSPARDPVAQGHRLLDEHRHLPRRGGPRHRRRCADPQGDEGDVARGARRDRRRRDAGSRAQRGDDGVSETVSGVHAERPPERTLGGRKALVTGGGSGIGAAIARELAARGAQVIVADVAADAAHAVAQEIGGTAWEVDLADTEALDDLVLDVDVLVNNAGIQRVSPIEDFEPDAFRRIHSIMLVAPFLLVRAALPHMYAQGWGRIVNISSVHGLVASPFKSAYVSAKHGLEGLSKVTALEGGPKGVTSVCINPGYVRTPLVEKQIAEQAAVHGAAEEDVIDDILLREAAVKRLLEPREVASLVGWLTGPDGAMVSGASWAMDGGWSAR</sequence>
<feature type="compositionally biased region" description="Basic and acidic residues" evidence="3">
    <location>
        <begin position="126"/>
        <end position="171"/>
    </location>
</feature>
<comment type="caution">
    <text evidence="4">The sequence shown here is derived from an EMBL/GenBank/DDBJ whole genome shotgun (WGS) entry which is preliminary data.</text>
</comment>
<dbReference type="GO" id="GO:0003858">
    <property type="term" value="F:3-hydroxybutyrate dehydrogenase activity"/>
    <property type="evidence" value="ECO:0007669"/>
    <property type="project" value="UniProtKB-EC"/>
</dbReference>
<feature type="region of interest" description="Disordered" evidence="3">
    <location>
        <begin position="21"/>
        <end position="77"/>
    </location>
</feature>
<feature type="compositionally biased region" description="Basic and acidic residues" evidence="3">
    <location>
        <begin position="179"/>
        <end position="195"/>
    </location>
</feature>
<dbReference type="GO" id="GO:0032787">
    <property type="term" value="P:monocarboxylic acid metabolic process"/>
    <property type="evidence" value="ECO:0007669"/>
    <property type="project" value="UniProtKB-ARBA"/>
</dbReference>
<dbReference type="InterPro" id="IPR020904">
    <property type="entry name" value="Sc_DH/Rdtase_CS"/>
</dbReference>
<feature type="compositionally biased region" description="Basic and acidic residues" evidence="3">
    <location>
        <begin position="325"/>
        <end position="348"/>
    </location>
</feature>
<gene>
    <name evidence="4" type="ORF">J5V96_14340</name>
</gene>
<dbReference type="InterPro" id="IPR036291">
    <property type="entry name" value="NAD(P)-bd_dom_sf"/>
</dbReference>
<dbReference type="PRINTS" id="PR00081">
    <property type="entry name" value="GDHRDH"/>
</dbReference>
<accession>A0A939QL24</accession>
<evidence type="ECO:0000256" key="2">
    <source>
        <dbReference type="ARBA" id="ARBA00023002"/>
    </source>
</evidence>
<proteinExistence type="inferred from homology"/>
<evidence type="ECO:0000256" key="3">
    <source>
        <dbReference type="SAM" id="MobiDB-lite"/>
    </source>
</evidence>
<comment type="similarity">
    <text evidence="1">Belongs to the short-chain dehydrogenases/reductases (SDR) family.</text>
</comment>
<dbReference type="InterPro" id="IPR002347">
    <property type="entry name" value="SDR_fam"/>
</dbReference>
<protein>
    <submittedName>
        <fullName evidence="4">3-hydroxybutyrate dehydrogenase</fullName>
        <ecNumber evidence="4">1.1.1.30</ecNumber>
    </submittedName>
</protein>
<keyword evidence="5" id="KW-1185">Reference proteome</keyword>
<dbReference type="Gene3D" id="3.40.50.720">
    <property type="entry name" value="NAD(P)-binding Rossmann-like Domain"/>
    <property type="match status" value="1"/>
</dbReference>
<dbReference type="Pfam" id="PF00106">
    <property type="entry name" value="adh_short"/>
    <property type="match status" value="1"/>
</dbReference>
<feature type="compositionally biased region" description="Basic residues" evidence="3">
    <location>
        <begin position="27"/>
        <end position="41"/>
    </location>
</feature>
<dbReference type="AlphaFoldDB" id="A0A939QL24"/>
<dbReference type="NCBIfam" id="NF009093">
    <property type="entry name" value="PRK12429.1"/>
    <property type="match status" value="1"/>
</dbReference>
<dbReference type="Proteomes" id="UP000680132">
    <property type="component" value="Unassembled WGS sequence"/>
</dbReference>
<dbReference type="PROSITE" id="PS00061">
    <property type="entry name" value="ADH_SHORT"/>
    <property type="match status" value="1"/>
</dbReference>
<evidence type="ECO:0000313" key="5">
    <source>
        <dbReference type="Proteomes" id="UP000680132"/>
    </source>
</evidence>
<feature type="compositionally biased region" description="Basic residues" evidence="3">
    <location>
        <begin position="198"/>
        <end position="215"/>
    </location>
</feature>
<feature type="region of interest" description="Disordered" evidence="3">
    <location>
        <begin position="105"/>
        <end position="244"/>
    </location>
</feature>
<feature type="region of interest" description="Disordered" evidence="3">
    <location>
        <begin position="285"/>
        <end position="371"/>
    </location>
</feature>
<organism evidence="4 5">
    <name type="scientific">Microbacterium stercoris</name>
    <dbReference type="NCBI Taxonomy" id="2820289"/>
    <lineage>
        <taxon>Bacteria</taxon>
        <taxon>Bacillati</taxon>
        <taxon>Actinomycetota</taxon>
        <taxon>Actinomycetes</taxon>
        <taxon>Micrococcales</taxon>
        <taxon>Microbacteriaceae</taxon>
        <taxon>Microbacterium</taxon>
    </lineage>
</organism>
<keyword evidence="2 4" id="KW-0560">Oxidoreductase</keyword>
<evidence type="ECO:0000256" key="1">
    <source>
        <dbReference type="ARBA" id="ARBA00006484"/>
    </source>
</evidence>
<dbReference type="SUPFAM" id="SSF51735">
    <property type="entry name" value="NAD(P)-binding Rossmann-fold domains"/>
    <property type="match status" value="1"/>
</dbReference>
<evidence type="ECO:0000313" key="4">
    <source>
        <dbReference type="EMBL" id="MBO3664674.1"/>
    </source>
</evidence>
<feature type="compositionally biased region" description="Basic residues" evidence="3">
    <location>
        <begin position="55"/>
        <end position="68"/>
    </location>
</feature>
<dbReference type="EMBL" id="JAGFOA010000006">
    <property type="protein sequence ID" value="MBO3664674.1"/>
    <property type="molecule type" value="Genomic_DNA"/>
</dbReference>
<dbReference type="PANTHER" id="PTHR42879:SF2">
    <property type="entry name" value="3-OXOACYL-[ACYL-CARRIER-PROTEIN] REDUCTASE FABG"/>
    <property type="match status" value="1"/>
</dbReference>
<feature type="compositionally biased region" description="Basic and acidic residues" evidence="3">
    <location>
        <begin position="42"/>
        <end position="51"/>
    </location>
</feature>
<dbReference type="EC" id="1.1.1.30" evidence="4"/>
<name>A0A939QL24_9MICO</name>
<dbReference type="FunFam" id="3.40.50.720:FF:000084">
    <property type="entry name" value="Short-chain dehydrogenase reductase"/>
    <property type="match status" value="1"/>
</dbReference>
<dbReference type="InterPro" id="IPR050259">
    <property type="entry name" value="SDR"/>
</dbReference>